<reference evidence="3 4" key="1">
    <citation type="submission" date="2019-02" db="EMBL/GenBank/DDBJ databases">
        <title>Prokaryotic population dynamics and viral predation in marine succession experiment using metagenomics: the confinement effect.</title>
        <authorList>
            <person name="Haro-Moreno J.M."/>
            <person name="Rodriguez-Valera F."/>
            <person name="Lopez-Perez M."/>
        </authorList>
    </citation>
    <scope>NUCLEOTIDE SEQUENCE [LARGE SCALE GENOMIC DNA]</scope>
    <source>
        <strain evidence="3">MED-G170</strain>
    </source>
</reference>
<comment type="caution">
    <text evidence="3">The sequence shown here is derived from an EMBL/GenBank/DDBJ whole genome shotgun (WGS) entry which is preliminary data.</text>
</comment>
<dbReference type="EMBL" id="SHBP01000028">
    <property type="protein sequence ID" value="RZO18491.1"/>
    <property type="molecule type" value="Genomic_DNA"/>
</dbReference>
<dbReference type="GO" id="GO:0016491">
    <property type="term" value="F:oxidoreductase activity"/>
    <property type="evidence" value="ECO:0007669"/>
    <property type="project" value="InterPro"/>
</dbReference>
<dbReference type="Pfam" id="PF13450">
    <property type="entry name" value="NAD_binding_8"/>
    <property type="match status" value="1"/>
</dbReference>
<dbReference type="AlphaFoldDB" id="A0A520MB85"/>
<evidence type="ECO:0000313" key="3">
    <source>
        <dbReference type="EMBL" id="RZO18491.1"/>
    </source>
</evidence>
<dbReference type="NCBIfam" id="TIGR01409">
    <property type="entry name" value="TAT_signal_seq"/>
    <property type="match status" value="1"/>
</dbReference>
<name>A0A520MB85_9GAMM</name>
<organism evidence="3 4">
    <name type="scientific">SAR92 clade bacterium</name>
    <dbReference type="NCBI Taxonomy" id="2315479"/>
    <lineage>
        <taxon>Bacteria</taxon>
        <taxon>Pseudomonadati</taxon>
        <taxon>Pseudomonadota</taxon>
        <taxon>Gammaproteobacteria</taxon>
        <taxon>Cellvibrionales</taxon>
        <taxon>Porticoccaceae</taxon>
        <taxon>SAR92 clade</taxon>
    </lineage>
</organism>
<dbReference type="PANTHER" id="PTHR42923:SF3">
    <property type="entry name" value="PROTOPORPHYRINOGEN OXIDASE"/>
    <property type="match status" value="1"/>
</dbReference>
<feature type="domain" description="Amine oxidase" evidence="2">
    <location>
        <begin position="377"/>
        <end position="638"/>
    </location>
</feature>
<dbReference type="PROSITE" id="PS51318">
    <property type="entry name" value="TAT"/>
    <property type="match status" value="1"/>
</dbReference>
<dbReference type="InterPro" id="IPR002937">
    <property type="entry name" value="Amino_oxidase"/>
</dbReference>
<evidence type="ECO:0000256" key="1">
    <source>
        <dbReference type="ARBA" id="ARBA00022729"/>
    </source>
</evidence>
<keyword evidence="1" id="KW-0732">Signal</keyword>
<sequence length="638" mass="71141">MNKTDRNLGMNRPINRRDFLQGTAVAAASIGGASLFAADVGIDPDKTSFSPSSYPPSMTGLRGNHLGSFEVSHALARYGQTDWGEPHDVDELYDVVIVGAGISGLAAAHFYADSDPDARILILDNHDDFGGHAKRNEFEVNGRNILGYGGAETMQEPSGYSTIVKGLLRDLDVDPSEFDRAYDQKFYKQNQLSAGIFFDRKRWGKDRLVNYDLIDLKSYIPLNDDALTPENAVNQMPINETAKRQLLYLLENKKDLIADVSDKWDYLSSISYREFLVNHVGVTESDVFAVLQDLAGDSGVGIESINAGSALWYAGLPGWDSAGLPEEEPEEPYIHHFPDGNASIARQLVRRMIPAVAPGRSMKSLVSAKFDYSKLDQEESPVRIRLNSTVVNVRRDKVTGSDEIVVITYVLQGKTYRLRAAGCILACNNSMIPYLCPQLPDKQKEALSFQVKSPILYTNVVLTNWRAWKNLGIGAVVFPTGYHVNARIDFPVSYGDYKFSKNPDEPIVIHMEKFPHPINTGLTAREQYRQGRRELLTTSFETIERNVRLQLQGLLGPGGFDAAKDIAGITVNRWAHGYAYYYNSLDDEMYYRDDDERYPHMIARKPFGKVVIANADSGASAMMESAIEQAYRAVNELI</sequence>
<accession>A0A520MB85</accession>
<dbReference type="PANTHER" id="PTHR42923">
    <property type="entry name" value="PROTOPORPHYRINOGEN OXIDASE"/>
    <property type="match status" value="1"/>
</dbReference>
<dbReference type="InterPro" id="IPR006311">
    <property type="entry name" value="TAT_signal"/>
</dbReference>
<evidence type="ECO:0000313" key="4">
    <source>
        <dbReference type="Proteomes" id="UP000315889"/>
    </source>
</evidence>
<gene>
    <name evidence="3" type="ORF">EVB03_09775</name>
</gene>
<evidence type="ECO:0000259" key="2">
    <source>
        <dbReference type="Pfam" id="PF01593"/>
    </source>
</evidence>
<dbReference type="Gene3D" id="3.50.50.60">
    <property type="entry name" value="FAD/NAD(P)-binding domain"/>
    <property type="match status" value="1"/>
</dbReference>
<protein>
    <submittedName>
        <fullName evidence="3">Twin-arginine translocation signal domain-containing protein</fullName>
    </submittedName>
</protein>
<dbReference type="Proteomes" id="UP000315889">
    <property type="component" value="Unassembled WGS sequence"/>
</dbReference>
<dbReference type="InterPro" id="IPR036188">
    <property type="entry name" value="FAD/NAD-bd_sf"/>
</dbReference>
<proteinExistence type="predicted"/>
<dbReference type="InterPro" id="IPR050464">
    <property type="entry name" value="Zeta_carotene_desat/Oxidored"/>
</dbReference>
<dbReference type="InterPro" id="IPR019546">
    <property type="entry name" value="TAT_signal_bac_arc"/>
</dbReference>
<dbReference type="Pfam" id="PF01593">
    <property type="entry name" value="Amino_oxidase"/>
    <property type="match status" value="1"/>
</dbReference>
<dbReference type="SUPFAM" id="SSF51905">
    <property type="entry name" value="FAD/NAD(P)-binding domain"/>
    <property type="match status" value="2"/>
</dbReference>